<dbReference type="eggNOG" id="COG0703">
    <property type="taxonomic scope" value="Bacteria"/>
</dbReference>
<organism evidence="2 3">
    <name type="scientific">Agrilactobacillus composti DSM 18527 = JCM 14202</name>
    <dbReference type="NCBI Taxonomy" id="1423734"/>
    <lineage>
        <taxon>Bacteria</taxon>
        <taxon>Bacillati</taxon>
        <taxon>Bacillota</taxon>
        <taxon>Bacilli</taxon>
        <taxon>Lactobacillales</taxon>
        <taxon>Lactobacillaceae</taxon>
        <taxon>Agrilactobacillus</taxon>
    </lineage>
</organism>
<dbReference type="Proteomes" id="UP000051236">
    <property type="component" value="Unassembled WGS sequence"/>
</dbReference>
<name>X0PPK4_9LACO</name>
<dbReference type="Gene3D" id="3.40.50.300">
    <property type="entry name" value="P-loop containing nucleotide triphosphate hydrolases"/>
    <property type="match status" value="1"/>
</dbReference>
<dbReference type="PATRIC" id="fig|1423734.3.peg.1061"/>
<accession>X0PPK4</accession>
<dbReference type="RefSeq" id="WP_035452236.1">
    <property type="nucleotide sequence ID" value="NZ_AZGA01000084.1"/>
</dbReference>
<dbReference type="OrthoDB" id="1201990at2"/>
<dbReference type="GO" id="GO:0016887">
    <property type="term" value="F:ATP hydrolysis activity"/>
    <property type="evidence" value="ECO:0007669"/>
    <property type="project" value="InterPro"/>
</dbReference>
<comment type="caution">
    <text evidence="2">The sequence shown here is derived from an EMBL/GenBank/DDBJ whole genome shotgun (WGS) entry which is preliminary data.</text>
</comment>
<dbReference type="Pfam" id="PF00004">
    <property type="entry name" value="AAA"/>
    <property type="match status" value="1"/>
</dbReference>
<dbReference type="InterPro" id="IPR003959">
    <property type="entry name" value="ATPase_AAA_core"/>
</dbReference>
<protein>
    <recommendedName>
        <fullName evidence="1">ATPase AAA-type core domain-containing protein</fullName>
    </recommendedName>
</protein>
<dbReference type="SUPFAM" id="SSF52540">
    <property type="entry name" value="P-loop containing nucleoside triphosphate hydrolases"/>
    <property type="match status" value="1"/>
</dbReference>
<dbReference type="STRING" id="1423734.FC83_GL001046"/>
<proteinExistence type="predicted"/>
<gene>
    <name evidence="2" type="ORF">FC83_GL001046</name>
</gene>
<dbReference type="EMBL" id="AZGA01000084">
    <property type="protein sequence ID" value="KRM31045.1"/>
    <property type="molecule type" value="Genomic_DNA"/>
</dbReference>
<dbReference type="InterPro" id="IPR027417">
    <property type="entry name" value="P-loop_NTPase"/>
</dbReference>
<evidence type="ECO:0000313" key="3">
    <source>
        <dbReference type="Proteomes" id="UP000051236"/>
    </source>
</evidence>
<evidence type="ECO:0000313" key="2">
    <source>
        <dbReference type="EMBL" id="KRM31045.1"/>
    </source>
</evidence>
<sequence length="181" mass="20580">MNIALIGPHGVGKTILGKAAAKLTNLNYFSIDEARSQYFIKYGYDPRQAEQYIRQNDTVALFRYWKPYAIATMKEILPAKDSTLFDLGSGILIDPTDDEVADIQDLTAATNTRMILMLPSTDLATNKQILLKQGIYTEITEKFLTHYLSHHITKYIFYTEGHTKAENIDRLVTMIRDIQAV</sequence>
<keyword evidence="3" id="KW-1185">Reference proteome</keyword>
<dbReference type="AlphaFoldDB" id="X0PPK4"/>
<reference evidence="2 3" key="1">
    <citation type="journal article" date="2015" name="Genome Announc.">
        <title>Expanding the biotechnology potential of lactobacilli through comparative genomics of 213 strains and associated genera.</title>
        <authorList>
            <person name="Sun Z."/>
            <person name="Harris H.M."/>
            <person name="McCann A."/>
            <person name="Guo C."/>
            <person name="Argimon S."/>
            <person name="Zhang W."/>
            <person name="Yang X."/>
            <person name="Jeffery I.B."/>
            <person name="Cooney J.C."/>
            <person name="Kagawa T.F."/>
            <person name="Liu W."/>
            <person name="Song Y."/>
            <person name="Salvetti E."/>
            <person name="Wrobel A."/>
            <person name="Rasinkangas P."/>
            <person name="Parkhill J."/>
            <person name="Rea M.C."/>
            <person name="O'Sullivan O."/>
            <person name="Ritari J."/>
            <person name="Douillard F.P."/>
            <person name="Paul Ross R."/>
            <person name="Yang R."/>
            <person name="Briner A.E."/>
            <person name="Felis G.E."/>
            <person name="de Vos W.M."/>
            <person name="Barrangou R."/>
            <person name="Klaenhammer T.R."/>
            <person name="Caufield P.W."/>
            <person name="Cui Y."/>
            <person name="Zhang H."/>
            <person name="O'Toole P.W."/>
        </authorList>
    </citation>
    <scope>NUCLEOTIDE SEQUENCE [LARGE SCALE GENOMIC DNA]</scope>
    <source>
        <strain evidence="2 3">DSM 18527</strain>
    </source>
</reference>
<dbReference type="GO" id="GO:0005524">
    <property type="term" value="F:ATP binding"/>
    <property type="evidence" value="ECO:0007669"/>
    <property type="project" value="InterPro"/>
</dbReference>
<evidence type="ECO:0000259" key="1">
    <source>
        <dbReference type="Pfam" id="PF00004"/>
    </source>
</evidence>
<feature type="domain" description="ATPase AAA-type core" evidence="1">
    <location>
        <begin position="4"/>
        <end position="34"/>
    </location>
</feature>